<gene>
    <name evidence="2" type="ORF">GCM10025883_07820</name>
</gene>
<dbReference type="EMBL" id="BSUO01000001">
    <property type="protein sequence ID" value="GMA38737.1"/>
    <property type="molecule type" value="Genomic_DNA"/>
</dbReference>
<evidence type="ECO:0008006" key="4">
    <source>
        <dbReference type="Google" id="ProtNLM"/>
    </source>
</evidence>
<evidence type="ECO:0000313" key="3">
    <source>
        <dbReference type="Proteomes" id="UP001157126"/>
    </source>
</evidence>
<dbReference type="InterPro" id="IPR019675">
    <property type="entry name" value="DUF2550"/>
</dbReference>
<sequence length="150" mass="16630">MGLLAAELILAGIVLAAVAAVVFVYARRRLIAHDSDVVTCGFRATSSARWRPCLLRMSTTTLQIYPLFGWTALPSHTWRRRTLDLVSTTPIEGEAKLVEILDHGRRAVRVSTSGVTEGGSRMQFDLALGRSQYTTLRYWVESSPPTAWPL</sequence>
<accession>A0ABQ6IPU5</accession>
<keyword evidence="1" id="KW-0472">Membrane</keyword>
<keyword evidence="3" id="KW-1185">Reference proteome</keyword>
<keyword evidence="1" id="KW-1133">Transmembrane helix</keyword>
<evidence type="ECO:0000256" key="1">
    <source>
        <dbReference type="SAM" id="Phobius"/>
    </source>
</evidence>
<reference evidence="3" key="1">
    <citation type="journal article" date="2019" name="Int. J. Syst. Evol. Microbiol.">
        <title>The Global Catalogue of Microorganisms (GCM) 10K type strain sequencing project: providing services to taxonomists for standard genome sequencing and annotation.</title>
        <authorList>
            <consortium name="The Broad Institute Genomics Platform"/>
            <consortium name="The Broad Institute Genome Sequencing Center for Infectious Disease"/>
            <person name="Wu L."/>
            <person name="Ma J."/>
        </authorList>
    </citation>
    <scope>NUCLEOTIDE SEQUENCE [LARGE SCALE GENOMIC DNA]</scope>
    <source>
        <strain evidence="3">NBRC 113072</strain>
    </source>
</reference>
<feature type="transmembrane region" description="Helical" evidence="1">
    <location>
        <begin position="6"/>
        <end position="26"/>
    </location>
</feature>
<dbReference type="Proteomes" id="UP001157126">
    <property type="component" value="Unassembled WGS sequence"/>
</dbReference>
<protein>
    <recommendedName>
        <fullName evidence="4">DUF2550 domain-containing protein</fullName>
    </recommendedName>
</protein>
<keyword evidence="1" id="KW-0812">Transmembrane</keyword>
<evidence type="ECO:0000313" key="2">
    <source>
        <dbReference type="EMBL" id="GMA38737.1"/>
    </source>
</evidence>
<comment type="caution">
    <text evidence="2">The sequence shown here is derived from an EMBL/GenBank/DDBJ whole genome shotgun (WGS) entry which is preliminary data.</text>
</comment>
<name>A0ABQ6IPU5_9MICO</name>
<dbReference type="RefSeq" id="WP_284302788.1">
    <property type="nucleotide sequence ID" value="NZ_BSUO01000001.1"/>
</dbReference>
<proteinExistence type="predicted"/>
<dbReference type="Pfam" id="PF10739">
    <property type="entry name" value="DUF2550"/>
    <property type="match status" value="1"/>
</dbReference>
<organism evidence="2 3">
    <name type="scientific">Mobilicoccus caccae</name>
    <dbReference type="NCBI Taxonomy" id="1859295"/>
    <lineage>
        <taxon>Bacteria</taxon>
        <taxon>Bacillati</taxon>
        <taxon>Actinomycetota</taxon>
        <taxon>Actinomycetes</taxon>
        <taxon>Micrococcales</taxon>
        <taxon>Dermatophilaceae</taxon>
        <taxon>Mobilicoccus</taxon>
    </lineage>
</organism>